<sequence>MLGAYVAPRGHVLQLWCDDVPTRVRAVLTRALAYATATRRTVPEVTAFLDRVCRQLEPDPSVTLDDLRRHARRAGYGALDLKE</sequence>
<proteinExistence type="predicted"/>
<organism evidence="1 2">
    <name type="scientific">Microbispora amethystogenes</name>
    <dbReference type="NCBI Taxonomy" id="1427754"/>
    <lineage>
        <taxon>Bacteria</taxon>
        <taxon>Bacillati</taxon>
        <taxon>Actinomycetota</taxon>
        <taxon>Actinomycetes</taxon>
        <taxon>Streptosporangiales</taxon>
        <taxon>Streptosporangiaceae</taxon>
        <taxon>Microbispora</taxon>
    </lineage>
</organism>
<dbReference type="EMBL" id="BOOB01000001">
    <property type="protein sequence ID" value="GIH29945.1"/>
    <property type="molecule type" value="Genomic_DNA"/>
</dbReference>
<protein>
    <submittedName>
        <fullName evidence="1">Uncharacterized protein</fullName>
    </submittedName>
</protein>
<evidence type="ECO:0000313" key="1">
    <source>
        <dbReference type="EMBL" id="GIH29945.1"/>
    </source>
</evidence>
<gene>
    <name evidence="1" type="ORF">Mam01_01090</name>
</gene>
<reference evidence="1 2" key="1">
    <citation type="submission" date="2021-01" db="EMBL/GenBank/DDBJ databases">
        <title>Whole genome shotgun sequence of Microbispora amethystogenes NBRC 101907.</title>
        <authorList>
            <person name="Komaki H."/>
            <person name="Tamura T."/>
        </authorList>
    </citation>
    <scope>NUCLEOTIDE SEQUENCE [LARGE SCALE GENOMIC DNA]</scope>
    <source>
        <strain evidence="1 2">NBRC 101907</strain>
    </source>
</reference>
<name>A0ABQ4F577_9ACTN</name>
<accession>A0ABQ4F577</accession>
<keyword evidence="2" id="KW-1185">Reference proteome</keyword>
<dbReference type="Proteomes" id="UP000651728">
    <property type="component" value="Unassembled WGS sequence"/>
</dbReference>
<comment type="caution">
    <text evidence="1">The sequence shown here is derived from an EMBL/GenBank/DDBJ whole genome shotgun (WGS) entry which is preliminary data.</text>
</comment>
<evidence type="ECO:0000313" key="2">
    <source>
        <dbReference type="Proteomes" id="UP000651728"/>
    </source>
</evidence>
<dbReference type="RefSeq" id="WP_204283285.1">
    <property type="nucleotide sequence ID" value="NZ_BAABEJ010000001.1"/>
</dbReference>